<dbReference type="EMBL" id="KN832573">
    <property type="protein sequence ID" value="KII83932.1"/>
    <property type="molecule type" value="Genomic_DNA"/>
</dbReference>
<sequence>MSSSTSAQALQDWHPGEKAVQSMMNLPSHVPLAAVVNRLPEQHRVFHTSRLYFLPVTTLDDQGRPWASLLAAPNGDRGFINSPSDKILEIEARVWDGDPIVDNLRGFTRRKNVLVSGVGVETSTRRRNKFGGHVSDASIRGKHLSLQLTVNQALGNCPKYINVRTLTPFPETSPRLIHRNLDMSSEQRLPDDLIEFIHAADTAYLATSYVARPEDAVKCPSHVGTNHRGGRPGFIRVLPTDGRTLVIPDYAGNRIMSSLGNIHVTPLAGLVFPSFTTGSILYITGTAETLFGSAAQSLMPSMNVVTTIRATGYAFVSAALPFRQAPHTDVEPSPYSPPVHFLAEESSPAASGDDSPATLVRAQIHDATLATYTFTASRAVDVRPGQSVVLDLGELVRVRAPALLDWAHHTSTTRDDCVRTWTVTVNPTRADPRTFSITTRVVRTGLVTPLLYGIAASHASFDGRADLSELELTVKLRGIGGDIPAPEPIAACDGGRRLLWMAGGIGVTPFLSLTRHVAGLAARTYGLWDVVLVLSTREPDVMLALVADALQAAGASPSGLSYAVHLFTPCAVSVPSPLPAFVALHVHEGRLDARGEFFERLGAKDRELQICGPLPFVQTAMAALQDAGVDAEQVKRERFTF</sequence>
<organism evidence="1 2">
    <name type="scientific">Plicaturopsis crispa FD-325 SS-3</name>
    <dbReference type="NCBI Taxonomy" id="944288"/>
    <lineage>
        <taxon>Eukaryota</taxon>
        <taxon>Fungi</taxon>
        <taxon>Dikarya</taxon>
        <taxon>Basidiomycota</taxon>
        <taxon>Agaricomycotina</taxon>
        <taxon>Agaricomycetes</taxon>
        <taxon>Agaricomycetidae</taxon>
        <taxon>Amylocorticiales</taxon>
        <taxon>Amylocorticiaceae</taxon>
        <taxon>Plicatura</taxon>
        <taxon>Plicaturopsis crispa</taxon>
    </lineage>
</organism>
<dbReference type="SUPFAM" id="SSF52343">
    <property type="entry name" value="Ferredoxin reductase-like, C-terminal NADP-linked domain"/>
    <property type="match status" value="1"/>
</dbReference>
<dbReference type="PANTHER" id="PTHR42815">
    <property type="entry name" value="FAD-BINDING, PUTATIVE (AFU_ORTHOLOGUE AFUA_6G07600)-RELATED"/>
    <property type="match status" value="1"/>
</dbReference>
<dbReference type="InterPro" id="IPR039261">
    <property type="entry name" value="FNR_nucleotide-bd"/>
</dbReference>
<evidence type="ECO:0000313" key="2">
    <source>
        <dbReference type="Proteomes" id="UP000053263"/>
    </source>
</evidence>
<evidence type="ECO:0008006" key="3">
    <source>
        <dbReference type="Google" id="ProtNLM"/>
    </source>
</evidence>
<dbReference type="Gene3D" id="2.30.110.10">
    <property type="entry name" value="Electron Transport, Fmn-binding Protein, Chain A"/>
    <property type="match status" value="1"/>
</dbReference>
<dbReference type="Gene3D" id="3.40.50.80">
    <property type="entry name" value="Nucleotide-binding domain of ferredoxin-NADP reductase (FNR) module"/>
    <property type="match status" value="1"/>
</dbReference>
<reference evidence="1 2" key="1">
    <citation type="submission" date="2014-06" db="EMBL/GenBank/DDBJ databases">
        <title>Evolutionary Origins and Diversification of the Mycorrhizal Mutualists.</title>
        <authorList>
            <consortium name="DOE Joint Genome Institute"/>
            <consortium name="Mycorrhizal Genomics Consortium"/>
            <person name="Kohler A."/>
            <person name="Kuo A."/>
            <person name="Nagy L.G."/>
            <person name="Floudas D."/>
            <person name="Copeland A."/>
            <person name="Barry K.W."/>
            <person name="Cichocki N."/>
            <person name="Veneault-Fourrey C."/>
            <person name="LaButti K."/>
            <person name="Lindquist E.A."/>
            <person name="Lipzen A."/>
            <person name="Lundell T."/>
            <person name="Morin E."/>
            <person name="Murat C."/>
            <person name="Riley R."/>
            <person name="Ohm R."/>
            <person name="Sun H."/>
            <person name="Tunlid A."/>
            <person name="Henrissat B."/>
            <person name="Grigoriev I.V."/>
            <person name="Hibbett D.S."/>
            <person name="Martin F."/>
        </authorList>
    </citation>
    <scope>NUCLEOTIDE SEQUENCE [LARGE SCALE GENOMIC DNA]</scope>
    <source>
        <strain evidence="1 2">FD-325 SS-3</strain>
    </source>
</reference>
<dbReference type="OrthoDB" id="436496at2759"/>
<keyword evidence="2" id="KW-1185">Reference proteome</keyword>
<dbReference type="HOGENOM" id="CLU_017006_1_0_1"/>
<gene>
    <name evidence="1" type="ORF">PLICRDRAFT_168453</name>
</gene>
<protein>
    <recommendedName>
        <fullName evidence="3">FAD-binding FR-type domain-containing protein</fullName>
    </recommendedName>
</protein>
<dbReference type="PANTHER" id="PTHR42815:SF2">
    <property type="entry name" value="FAD-BINDING, PUTATIVE (AFU_ORTHOLOGUE AFUA_6G07600)-RELATED"/>
    <property type="match status" value="1"/>
</dbReference>
<dbReference type="AlphaFoldDB" id="A0A0C9SQM7"/>
<proteinExistence type="predicted"/>
<dbReference type="Proteomes" id="UP000053263">
    <property type="component" value="Unassembled WGS sequence"/>
</dbReference>
<accession>A0A0C9SQM7</accession>
<evidence type="ECO:0000313" key="1">
    <source>
        <dbReference type="EMBL" id="KII83932.1"/>
    </source>
</evidence>
<dbReference type="InterPro" id="IPR012349">
    <property type="entry name" value="Split_barrel_FMN-bd"/>
</dbReference>
<name>A0A0C9SQM7_PLICR</name>